<proteinExistence type="predicted"/>
<protein>
    <submittedName>
        <fullName evidence="2">Uncharacterized protein</fullName>
    </submittedName>
</protein>
<reference evidence="2 3" key="1">
    <citation type="submission" date="2016-07" db="EMBL/GenBank/DDBJ databases">
        <title>Pervasive Adenine N6-methylation of Active Genes in Fungi.</title>
        <authorList>
            <consortium name="DOE Joint Genome Institute"/>
            <person name="Mondo S.J."/>
            <person name="Dannebaum R.O."/>
            <person name="Kuo R.C."/>
            <person name="Labutti K."/>
            <person name="Haridas S."/>
            <person name="Kuo A."/>
            <person name="Salamov A."/>
            <person name="Ahrendt S.R."/>
            <person name="Lipzen A."/>
            <person name="Sullivan W."/>
            <person name="Andreopoulos W.B."/>
            <person name="Clum A."/>
            <person name="Lindquist E."/>
            <person name="Daum C."/>
            <person name="Ramamoorthy G.K."/>
            <person name="Gryganskyi A."/>
            <person name="Culley D."/>
            <person name="Magnuson J.K."/>
            <person name="James T.Y."/>
            <person name="O'Malley M.A."/>
            <person name="Stajich J.E."/>
            <person name="Spatafora J.W."/>
            <person name="Visel A."/>
            <person name="Grigoriev I.V."/>
        </authorList>
    </citation>
    <scope>NUCLEOTIDE SEQUENCE [LARGE SCALE GENOMIC DNA]</scope>
    <source>
        <strain evidence="2 3">JEL800</strain>
    </source>
</reference>
<dbReference type="AlphaFoldDB" id="A0A1Y2BNV5"/>
<keyword evidence="1" id="KW-0812">Transmembrane</keyword>
<organism evidence="2 3">
    <name type="scientific">Rhizoclosmatium globosum</name>
    <dbReference type="NCBI Taxonomy" id="329046"/>
    <lineage>
        <taxon>Eukaryota</taxon>
        <taxon>Fungi</taxon>
        <taxon>Fungi incertae sedis</taxon>
        <taxon>Chytridiomycota</taxon>
        <taxon>Chytridiomycota incertae sedis</taxon>
        <taxon>Chytridiomycetes</taxon>
        <taxon>Chytridiales</taxon>
        <taxon>Chytriomycetaceae</taxon>
        <taxon>Rhizoclosmatium</taxon>
    </lineage>
</organism>
<evidence type="ECO:0000313" key="3">
    <source>
        <dbReference type="Proteomes" id="UP000193642"/>
    </source>
</evidence>
<dbReference type="OrthoDB" id="2105928at2759"/>
<evidence type="ECO:0000313" key="2">
    <source>
        <dbReference type="EMBL" id="ORY36424.1"/>
    </source>
</evidence>
<keyword evidence="1" id="KW-1133">Transmembrane helix</keyword>
<dbReference type="Proteomes" id="UP000193642">
    <property type="component" value="Unassembled WGS sequence"/>
</dbReference>
<dbReference type="EMBL" id="MCGO01000055">
    <property type="protein sequence ID" value="ORY36424.1"/>
    <property type="molecule type" value="Genomic_DNA"/>
</dbReference>
<keyword evidence="1" id="KW-0472">Membrane</keyword>
<keyword evidence="3" id="KW-1185">Reference proteome</keyword>
<comment type="caution">
    <text evidence="2">The sequence shown here is derived from an EMBL/GenBank/DDBJ whole genome shotgun (WGS) entry which is preliminary data.</text>
</comment>
<sequence>MLFISDVILRAQCMAAFQTNLRLASPQTTTIPQIVLGTISITGGGILFSWCFNAQQRFQYPGHDFTVVVLTNIFYAFNAHPLNRKVLYETLWGTLPMQRLKALGYEKNVLHAYRMAMAFVVDCVKPLGVPVTFKGKKGEMDLRILCAGVMLVGFLVRPGRFTGWLKKKEKPQTGLHVVDEEVDEDASRPIVQ</sequence>
<accession>A0A1Y2BNV5</accession>
<gene>
    <name evidence="2" type="ORF">BCR33DRAFT_476420</name>
</gene>
<feature type="transmembrane region" description="Helical" evidence="1">
    <location>
        <begin position="31"/>
        <end position="52"/>
    </location>
</feature>
<evidence type="ECO:0000256" key="1">
    <source>
        <dbReference type="SAM" id="Phobius"/>
    </source>
</evidence>
<name>A0A1Y2BNV5_9FUNG</name>